<evidence type="ECO:0000256" key="1">
    <source>
        <dbReference type="SAM" id="MobiDB-lite"/>
    </source>
</evidence>
<comment type="caution">
    <text evidence="2">The sequence shown here is derived from an EMBL/GenBank/DDBJ whole genome shotgun (WGS) entry which is preliminary data.</text>
</comment>
<protein>
    <submittedName>
        <fullName evidence="2">Uncharacterized protein</fullName>
    </submittedName>
</protein>
<organism evidence="2 3">
    <name type="scientific">Plasmodium gonderi</name>
    <dbReference type="NCBI Taxonomy" id="77519"/>
    <lineage>
        <taxon>Eukaryota</taxon>
        <taxon>Sar</taxon>
        <taxon>Alveolata</taxon>
        <taxon>Apicomplexa</taxon>
        <taxon>Aconoidasida</taxon>
        <taxon>Haemosporida</taxon>
        <taxon>Plasmodiidae</taxon>
        <taxon>Plasmodium</taxon>
        <taxon>Plasmodium (Plasmodium)</taxon>
    </lineage>
</organism>
<accession>A0A1Y1JM37</accession>
<name>A0A1Y1JM37_PLAGO</name>
<gene>
    <name evidence="2" type="ORF">PGO_093340</name>
</gene>
<feature type="compositionally biased region" description="Polar residues" evidence="1">
    <location>
        <begin position="408"/>
        <end position="425"/>
    </location>
</feature>
<feature type="region of interest" description="Disordered" evidence="1">
    <location>
        <begin position="41"/>
        <end position="60"/>
    </location>
</feature>
<reference evidence="3" key="1">
    <citation type="submission" date="2017-04" db="EMBL/GenBank/DDBJ databases">
        <title>Plasmodium gonderi genome.</title>
        <authorList>
            <person name="Arisue N."/>
            <person name="Honma H."/>
            <person name="Kawai S."/>
            <person name="Tougan T."/>
            <person name="Tanabe K."/>
            <person name="Horii T."/>
        </authorList>
    </citation>
    <scope>NUCLEOTIDE SEQUENCE [LARGE SCALE GENOMIC DNA]</scope>
    <source>
        <strain evidence="3">ATCC 30045</strain>
    </source>
</reference>
<dbReference type="AlphaFoldDB" id="A0A1Y1JM37"/>
<feature type="compositionally biased region" description="Low complexity" evidence="1">
    <location>
        <begin position="41"/>
        <end position="53"/>
    </location>
</feature>
<evidence type="ECO:0000313" key="2">
    <source>
        <dbReference type="EMBL" id="GAW81134.1"/>
    </source>
</evidence>
<feature type="region of interest" description="Disordered" evidence="1">
    <location>
        <begin position="406"/>
        <end position="425"/>
    </location>
</feature>
<proteinExistence type="predicted"/>
<dbReference type="GeneID" id="39747852"/>
<dbReference type="Proteomes" id="UP000195521">
    <property type="component" value="Unassembled WGS sequence"/>
</dbReference>
<dbReference type="OMA" id="KYKKCYT"/>
<dbReference type="EMBL" id="BDQF01000010">
    <property type="protein sequence ID" value="GAW81134.1"/>
    <property type="molecule type" value="Genomic_DNA"/>
</dbReference>
<sequence>MNEKMNEVFMSYNEMIQDNECESSDESYKDVNQFLENSGESNFQYSNQSQNSSIATSHSTDGKNIPICSYVSNNFTSKRENKYKKYYTASYINNMNSAESFPFKDYGCVPSTRDKTKIVKNFHWKPLGKNVPQIDKINLSYKRAWDIGKAGCNGLLIKNLFESYKKKKLNYMVLDGTNIEIFLTVYSHSYQEAIRGVTPSVLRTFSFYDLENAYFIYDVKSIQIFRKIKEKDKEKKSVMLRGLNDNFFNAILVCMYEIAAYLNFVNSENIKMNKHSSEKKKKKNEKQNETTYYVKSVRNKHNAYNRNIKDVISLNRKKKIMNNALINGASINNALINGATINAASIKEEMGKRGKKDFPKICKNINTSKIYKTSNTVLASNNNEEFGYEYIKDIIKKEEKELYETDKMYNNSNDEYSSHTSDSMQ</sequence>
<dbReference type="OrthoDB" id="360686at2759"/>
<evidence type="ECO:0000313" key="3">
    <source>
        <dbReference type="Proteomes" id="UP000195521"/>
    </source>
</evidence>
<dbReference type="RefSeq" id="XP_028543723.1">
    <property type="nucleotide sequence ID" value="XM_028687922.1"/>
</dbReference>
<keyword evidence="3" id="KW-1185">Reference proteome</keyword>